<evidence type="ECO:0000313" key="2">
    <source>
        <dbReference type="Proteomes" id="UP000294853"/>
    </source>
</evidence>
<reference evidence="1 2" key="1">
    <citation type="submission" date="2019-03" db="EMBL/GenBank/DDBJ databases">
        <title>Three New Species of Nocardioides, Nocardioides euryhalodurans sp. nov., Nocardioides seonyuensis sp. nov. and Nocardioides eburneoflavus sp. nov. Iolated from Soil.</title>
        <authorList>
            <person name="Roh S.G."/>
            <person name="Lee C."/>
            <person name="Kim M.-K."/>
            <person name="Kim S.B."/>
        </authorList>
    </citation>
    <scope>NUCLEOTIDE SEQUENCE [LARGE SCALE GENOMIC DNA]</scope>
    <source>
        <strain evidence="1 2">MMS17-SY207-3</strain>
    </source>
</reference>
<dbReference type="InterPro" id="IPR029055">
    <property type="entry name" value="Ntn_hydrolases_N"/>
</dbReference>
<name>A0A4P7IC26_9ACTN</name>
<evidence type="ECO:0008006" key="3">
    <source>
        <dbReference type="Google" id="ProtNLM"/>
    </source>
</evidence>
<proteinExistence type="predicted"/>
<dbReference type="AlphaFoldDB" id="A0A4P7IC26"/>
<gene>
    <name evidence="1" type="ORF">EXE58_03575</name>
</gene>
<dbReference type="Proteomes" id="UP000294853">
    <property type="component" value="Chromosome"/>
</dbReference>
<sequence length="507" mass="56198">MPSPAASIVRDPAFRRQFVMGPDFSDLLPQWRRHWVANGLALSVHPDLPVTRVDAGARSIVLLGFVLDPRHPERDDQTILDEVVRESHTFDEVLRAFDPLAGRWAALWLHANGAHVFHDPAALRQVYHGRDSAGALWCGSSPSLISRVAGHAEDVVHREEMVRDGLLDPGTTHFWPGTGSSFVGIERLLPNHHLDVRTGEVRRYWPHAPIPPVDPDVATARCASMLTGVIAAAAERYPLALAVTAGFDSRILLAASRPRAERLSFYTLKKVGTSRHGGDVRVPHQMLRKVGLRHRVIPVSPTPHGQVFDTIRDTFVPCHRSTASSAQALHDHPPRSEESWVTINGNVSEVTRRRNPYARLSATPPNFARAARMSGSSLAMEQLAAWWAGAVPAVEVSGVDGWDLYYWEQPIGGWLATVRTEFDVVEEGLTPYNCRSLLTTMMGVDSSLRGGPDFPFHRGLIAHMWPELLDHPINPPVLRTRVRQTLRGKLLHRSRPGESSSVGHRVP</sequence>
<dbReference type="EMBL" id="CP038436">
    <property type="protein sequence ID" value="QBX54638.1"/>
    <property type="molecule type" value="Genomic_DNA"/>
</dbReference>
<organism evidence="1 2">
    <name type="scientific">Nocardioides seonyuensis</name>
    <dbReference type="NCBI Taxonomy" id="2518371"/>
    <lineage>
        <taxon>Bacteria</taxon>
        <taxon>Bacillati</taxon>
        <taxon>Actinomycetota</taxon>
        <taxon>Actinomycetes</taxon>
        <taxon>Propionibacteriales</taxon>
        <taxon>Nocardioidaceae</taxon>
        <taxon>Nocardioides</taxon>
    </lineage>
</organism>
<keyword evidence="2" id="KW-1185">Reference proteome</keyword>
<evidence type="ECO:0000313" key="1">
    <source>
        <dbReference type="EMBL" id="QBX54638.1"/>
    </source>
</evidence>
<dbReference type="OrthoDB" id="3265836at2"/>
<accession>A0A4P7IC26</accession>
<dbReference type="SUPFAM" id="SSF56235">
    <property type="entry name" value="N-terminal nucleophile aminohydrolases (Ntn hydrolases)"/>
    <property type="match status" value="1"/>
</dbReference>
<dbReference type="KEGG" id="nsn:EXE58_03575"/>
<protein>
    <recommendedName>
        <fullName evidence="3">Asparagine synthetase domain-containing protein</fullName>
    </recommendedName>
</protein>
<dbReference type="RefSeq" id="WP_135266610.1">
    <property type="nucleotide sequence ID" value="NZ_CP038436.1"/>
</dbReference>